<reference evidence="3 4" key="1">
    <citation type="submission" date="2020-11" db="EMBL/GenBank/DDBJ databases">
        <title>Arthrobacter antarcticus sp. nov., isolated from Antarctic Soil.</title>
        <authorList>
            <person name="Li J."/>
        </authorList>
    </citation>
    <scope>NUCLEOTIDE SEQUENCE [LARGE SCALE GENOMIC DNA]</scope>
    <source>
        <strain evidence="3 4">Z1-20</strain>
    </source>
</reference>
<dbReference type="RefSeq" id="WP_196395217.1">
    <property type="nucleotide sequence ID" value="NZ_JADNYM010000002.1"/>
</dbReference>
<dbReference type="SUPFAM" id="SSF56317">
    <property type="entry name" value="Carbon-nitrogen hydrolase"/>
    <property type="match status" value="1"/>
</dbReference>
<evidence type="ECO:0000256" key="1">
    <source>
        <dbReference type="ARBA" id="ARBA00010613"/>
    </source>
</evidence>
<keyword evidence="4" id="KW-1185">Reference proteome</keyword>
<dbReference type="InterPro" id="IPR001110">
    <property type="entry name" value="UPF0012_CS"/>
</dbReference>
<dbReference type="PROSITE" id="PS50263">
    <property type="entry name" value="CN_HYDROLASE"/>
    <property type="match status" value="1"/>
</dbReference>
<accession>A0A931CGM7</accession>
<dbReference type="PROSITE" id="PS01227">
    <property type="entry name" value="UPF0012"/>
    <property type="match status" value="1"/>
</dbReference>
<dbReference type="AlphaFoldDB" id="A0A931CGM7"/>
<gene>
    <name evidence="3" type="ORF">IV500_02045</name>
</gene>
<protein>
    <submittedName>
        <fullName evidence="3">Carbon-nitrogen hydrolase family protein</fullName>
    </submittedName>
</protein>
<name>A0A931CGM7_9MICC</name>
<evidence type="ECO:0000313" key="3">
    <source>
        <dbReference type="EMBL" id="MBG0738217.1"/>
    </source>
</evidence>
<dbReference type="Pfam" id="PF00795">
    <property type="entry name" value="CN_hydrolase"/>
    <property type="match status" value="1"/>
</dbReference>
<sequence>MKVSVGQFNPGGDVDGNLGIMRRLASAARDEGSALIVFPEESMFSVGQVEGDFTAAVDARWSSFVQGVSRIASEIGIAVIAGGYESSGEKRPFNTLIAIGDDGRILTTYRKLHLYDAFSYQESLRIKPGDGGIKVVSIGGLRVGIMTCYDLRFPELARALAVQGAELITVSAAWFKGEHKIEHWETLLKARAIENTCAVAAAGSSSDHCVGHSVILDPMGVAQDFLNDEAEGVATAEVSRKRIDEVREFLPVLQNRRSAQDYQVIDVSRTGG</sequence>
<dbReference type="PANTHER" id="PTHR23088">
    <property type="entry name" value="NITRILASE-RELATED"/>
    <property type="match status" value="1"/>
</dbReference>
<evidence type="ECO:0000313" key="4">
    <source>
        <dbReference type="Proteomes" id="UP000655366"/>
    </source>
</evidence>
<comment type="similarity">
    <text evidence="1">Belongs to the carbon-nitrogen hydrolase superfamily. NIT1/NIT2 family.</text>
</comment>
<dbReference type="InterPro" id="IPR003010">
    <property type="entry name" value="C-N_Hydrolase"/>
</dbReference>
<keyword evidence="3" id="KW-0378">Hydrolase</keyword>
<dbReference type="EMBL" id="JADNYM010000002">
    <property type="protein sequence ID" value="MBG0738217.1"/>
    <property type="molecule type" value="Genomic_DNA"/>
</dbReference>
<dbReference type="InterPro" id="IPR036526">
    <property type="entry name" value="C-N_Hydrolase_sf"/>
</dbReference>
<feature type="domain" description="CN hydrolase" evidence="2">
    <location>
        <begin position="1"/>
        <end position="240"/>
    </location>
</feature>
<organism evidence="3 4">
    <name type="scientific">Arthrobacter terrae</name>
    <dbReference type="NCBI Taxonomy" id="2935737"/>
    <lineage>
        <taxon>Bacteria</taxon>
        <taxon>Bacillati</taxon>
        <taxon>Actinomycetota</taxon>
        <taxon>Actinomycetes</taxon>
        <taxon>Micrococcales</taxon>
        <taxon>Micrococcaceae</taxon>
        <taxon>Arthrobacter</taxon>
    </lineage>
</organism>
<evidence type="ECO:0000259" key="2">
    <source>
        <dbReference type="PROSITE" id="PS50263"/>
    </source>
</evidence>
<dbReference type="GO" id="GO:0016787">
    <property type="term" value="F:hydrolase activity"/>
    <property type="evidence" value="ECO:0007669"/>
    <property type="project" value="UniProtKB-KW"/>
</dbReference>
<comment type="caution">
    <text evidence="3">The sequence shown here is derived from an EMBL/GenBank/DDBJ whole genome shotgun (WGS) entry which is preliminary data.</text>
</comment>
<dbReference type="PANTHER" id="PTHR23088:SF27">
    <property type="entry name" value="DEAMINATED GLUTATHIONE AMIDASE"/>
    <property type="match status" value="1"/>
</dbReference>
<dbReference type="Gene3D" id="3.60.110.10">
    <property type="entry name" value="Carbon-nitrogen hydrolase"/>
    <property type="match status" value="1"/>
</dbReference>
<dbReference type="CDD" id="cd07581">
    <property type="entry name" value="nitrilase_3"/>
    <property type="match status" value="1"/>
</dbReference>
<proteinExistence type="inferred from homology"/>
<dbReference type="Proteomes" id="UP000655366">
    <property type="component" value="Unassembled WGS sequence"/>
</dbReference>